<evidence type="ECO:0000313" key="4">
    <source>
        <dbReference type="Proteomes" id="UP001303115"/>
    </source>
</evidence>
<keyword evidence="4" id="KW-1185">Reference proteome</keyword>
<keyword evidence="1" id="KW-0677">Repeat</keyword>
<dbReference type="AlphaFoldDB" id="A0AAN6PFR1"/>
<dbReference type="InterPro" id="IPR054471">
    <property type="entry name" value="GPIID_WHD"/>
</dbReference>
<comment type="caution">
    <text evidence="3">The sequence shown here is derived from an EMBL/GenBank/DDBJ whole genome shotgun (WGS) entry which is preliminary data.</text>
</comment>
<reference evidence="4" key="1">
    <citation type="journal article" date="2023" name="Mol. Phylogenet. Evol.">
        <title>Genome-scale phylogeny and comparative genomics of the fungal order Sordariales.</title>
        <authorList>
            <person name="Hensen N."/>
            <person name="Bonometti L."/>
            <person name="Westerberg I."/>
            <person name="Brannstrom I.O."/>
            <person name="Guillou S."/>
            <person name="Cros-Aarteil S."/>
            <person name="Calhoun S."/>
            <person name="Haridas S."/>
            <person name="Kuo A."/>
            <person name="Mondo S."/>
            <person name="Pangilinan J."/>
            <person name="Riley R."/>
            <person name="LaButti K."/>
            <person name="Andreopoulos B."/>
            <person name="Lipzen A."/>
            <person name="Chen C."/>
            <person name="Yan M."/>
            <person name="Daum C."/>
            <person name="Ng V."/>
            <person name="Clum A."/>
            <person name="Steindorff A."/>
            <person name="Ohm R.A."/>
            <person name="Martin F."/>
            <person name="Silar P."/>
            <person name="Natvig D.O."/>
            <person name="Lalanne C."/>
            <person name="Gautier V."/>
            <person name="Ament-Velasquez S.L."/>
            <person name="Kruys A."/>
            <person name="Hutchinson M.I."/>
            <person name="Powell A.J."/>
            <person name="Barry K."/>
            <person name="Miller A.N."/>
            <person name="Grigoriev I.V."/>
            <person name="Debuchy R."/>
            <person name="Gladieux P."/>
            <person name="Hiltunen Thoren M."/>
            <person name="Johannesson H."/>
        </authorList>
    </citation>
    <scope>NUCLEOTIDE SEQUENCE [LARGE SCALE GENOMIC DNA]</scope>
    <source>
        <strain evidence="4">CBS 284.82</strain>
    </source>
</reference>
<dbReference type="Pfam" id="PF24809">
    <property type="entry name" value="DUF7708"/>
    <property type="match status" value="1"/>
</dbReference>
<organism evidence="3 4">
    <name type="scientific">Parachaetomium inaequale</name>
    <dbReference type="NCBI Taxonomy" id="2588326"/>
    <lineage>
        <taxon>Eukaryota</taxon>
        <taxon>Fungi</taxon>
        <taxon>Dikarya</taxon>
        <taxon>Ascomycota</taxon>
        <taxon>Pezizomycotina</taxon>
        <taxon>Sordariomycetes</taxon>
        <taxon>Sordariomycetidae</taxon>
        <taxon>Sordariales</taxon>
        <taxon>Chaetomiaceae</taxon>
        <taxon>Parachaetomium</taxon>
    </lineage>
</organism>
<dbReference type="SUPFAM" id="SSF52540">
    <property type="entry name" value="P-loop containing nucleoside triphosphate hydrolases"/>
    <property type="match status" value="1"/>
</dbReference>
<dbReference type="Proteomes" id="UP001303115">
    <property type="component" value="Unassembled WGS sequence"/>
</dbReference>
<dbReference type="InterPro" id="IPR056125">
    <property type="entry name" value="DUF7708"/>
</dbReference>
<proteinExistence type="predicted"/>
<dbReference type="PANTHER" id="PTHR10039:SF14">
    <property type="entry name" value="NACHT DOMAIN-CONTAINING PROTEIN"/>
    <property type="match status" value="1"/>
</dbReference>
<dbReference type="Pfam" id="PF24883">
    <property type="entry name" value="NPHP3_N"/>
    <property type="match status" value="1"/>
</dbReference>
<dbReference type="Gene3D" id="3.40.50.300">
    <property type="entry name" value="P-loop containing nucleotide triphosphate hydrolases"/>
    <property type="match status" value="1"/>
</dbReference>
<feature type="domain" description="NACHT" evidence="2">
    <location>
        <begin position="296"/>
        <end position="409"/>
    </location>
</feature>
<dbReference type="Pfam" id="PF22939">
    <property type="entry name" value="WHD_GPIID"/>
    <property type="match status" value="1"/>
</dbReference>
<evidence type="ECO:0000259" key="2">
    <source>
        <dbReference type="PROSITE" id="PS50837"/>
    </source>
</evidence>
<dbReference type="InterPro" id="IPR027417">
    <property type="entry name" value="P-loop_NTPase"/>
</dbReference>
<dbReference type="InterPro" id="IPR056884">
    <property type="entry name" value="NPHP3-like_N"/>
</dbReference>
<sequence>MVSSSPKLDDIFQSAVTSFVAALTEKQRREFQGCSLKDVEDTIRGIESRLASQRKQRNMRRIAKFVEGMSQLGKVIEVFVNCDVTVAFVWGPIKFVLLVAGTWVETLDCLLDTYAEIGEFLPGLSQYERLLVNHPSLGTYLQKYYCDVLEFHRKTLSVFSRPSWKTAFHSSWKTFKTQFGPILTKLKRHEHLLSDERIVAAIATVEGSVQSVADTLDDLSRQVQKLHLDNDEEKALRHREDLHRKRQFVLSKLDPPNYASDLEKAVNEREKSTSGHWLLTDSEFRQWADVATGGRRALYLSGIPGTGKTILASRVVEHLHEMRESNPRLSVLYFFFKHHQPDKRTFAAMLLSLLTQVVLQDEVVLDIVYQRFVSADQQKIRSASMLRELAQLALKAQGYCFVVVDGLDECVHSYSKPEDGQGEVIDWLESLMATSDPSSAHAGSSEPDDRCMRLLISGQRNGYLEKRLEQWSAIQIDSSGAHMYDIETYSAAKGIEIQKRFGIDEATRFDVIAKVNGRALGMFLYAKVVLDNLLRQPTRGHFKRELKEENFPKGMGQAYERVAVQVLDDPDDHRTGSARQILDLVICAERPLLWKEIQSRLCIDVQAETADPDFRLLEGCKQYCGSLVELGRNDDGGSAPDEVVELVHETARAYLLQTGRFRLADLHADMAIFCTQYLCSVPFDLEESKSNVETHCLTGYYGFLDYSIANWWKHVKRLEEPLDQATVKALSNLSNALSTEICDDTAESVIAAIQIQIQHLKDDGRAWEDAFPTESRIKPIRDCIETLFSTPSTQSLDDLDELYGRLRYKCTKPWCHYFLLGFETAAHRQDHISQHELRSCETQQPRPHPA</sequence>
<dbReference type="InterPro" id="IPR007111">
    <property type="entry name" value="NACHT_NTPase"/>
</dbReference>
<dbReference type="PANTHER" id="PTHR10039">
    <property type="entry name" value="AMELOGENIN"/>
    <property type="match status" value="1"/>
</dbReference>
<accession>A0AAN6PFR1</accession>
<evidence type="ECO:0000313" key="3">
    <source>
        <dbReference type="EMBL" id="KAK4038401.1"/>
    </source>
</evidence>
<dbReference type="PROSITE" id="PS50837">
    <property type="entry name" value="NACHT"/>
    <property type="match status" value="1"/>
</dbReference>
<name>A0AAN6PFR1_9PEZI</name>
<evidence type="ECO:0000256" key="1">
    <source>
        <dbReference type="ARBA" id="ARBA00022737"/>
    </source>
</evidence>
<gene>
    <name evidence="3" type="ORF">C8A01DRAFT_47970</name>
</gene>
<dbReference type="EMBL" id="MU854430">
    <property type="protein sequence ID" value="KAK4038401.1"/>
    <property type="molecule type" value="Genomic_DNA"/>
</dbReference>
<protein>
    <recommendedName>
        <fullName evidence="2">NACHT domain-containing protein</fullName>
    </recommendedName>
</protein>